<dbReference type="AlphaFoldDB" id="A0AAD3RRL5"/>
<protein>
    <submittedName>
        <fullName evidence="1">Uncharacterized protein</fullName>
    </submittedName>
</protein>
<name>A0AAD3RRL5_CRYJA</name>
<evidence type="ECO:0000313" key="3">
    <source>
        <dbReference type="Proteomes" id="UP001234787"/>
    </source>
</evidence>
<gene>
    <name evidence="1" type="ORF">SUGI_1503610</name>
    <name evidence="2" type="ORF">SUGI_1506780</name>
</gene>
<evidence type="ECO:0000313" key="2">
    <source>
        <dbReference type="EMBL" id="GLJ59382.1"/>
    </source>
</evidence>
<accession>A0AAD3RRL5</accession>
<organism evidence="1 3">
    <name type="scientific">Cryptomeria japonica</name>
    <name type="common">Japanese cedar</name>
    <name type="synonym">Cupressus japonica</name>
    <dbReference type="NCBI Taxonomy" id="3369"/>
    <lineage>
        <taxon>Eukaryota</taxon>
        <taxon>Viridiplantae</taxon>
        <taxon>Streptophyta</taxon>
        <taxon>Embryophyta</taxon>
        <taxon>Tracheophyta</taxon>
        <taxon>Spermatophyta</taxon>
        <taxon>Pinopsida</taxon>
        <taxon>Pinidae</taxon>
        <taxon>Conifers II</taxon>
        <taxon>Cupressales</taxon>
        <taxon>Cupressaceae</taxon>
        <taxon>Cryptomeria</taxon>
    </lineage>
</organism>
<proteinExistence type="predicted"/>
<evidence type="ECO:0000313" key="1">
    <source>
        <dbReference type="EMBL" id="GLJ59336.1"/>
    </source>
</evidence>
<dbReference type="Proteomes" id="UP001234787">
    <property type="component" value="Unassembled WGS sequence"/>
</dbReference>
<dbReference type="EMBL" id="BSEH01000892">
    <property type="protein sequence ID" value="GLJ59382.1"/>
    <property type="molecule type" value="Genomic_DNA"/>
</dbReference>
<dbReference type="EMBL" id="BSEH01000842">
    <property type="protein sequence ID" value="GLJ59336.1"/>
    <property type="molecule type" value="Genomic_DNA"/>
</dbReference>
<sequence length="127" mass="13587">MDKQGKLLWGKLLQLVMMQKGGWEVEDWPMVGKLLTLEQKALASIGYRTAPDGPFLLLPNQSLNNRIVGASASRYGFGFETTRSVAVGGACLAYTGAPAFPSFLDGETIYPSKAPGGGYSISQSRLA</sequence>
<reference evidence="1" key="1">
    <citation type="submission" date="2022-12" db="EMBL/GenBank/DDBJ databases">
        <title>Chromosome-Level Genome Assembly of Japanese Cedar (Cryptomeriajaponica D. Don).</title>
        <authorList>
            <person name="Fujino T."/>
            <person name="Yamaguchi K."/>
            <person name="Yokoyama T."/>
            <person name="Hamanaka T."/>
            <person name="Harazono Y."/>
            <person name="Kamada H."/>
            <person name="Kobayashi W."/>
            <person name="Ujino-Ihara T."/>
            <person name="Uchiyama K."/>
            <person name="Matsumoto A."/>
            <person name="Izuno A."/>
            <person name="Tsumura Y."/>
            <person name="Toyoda A."/>
            <person name="Shigenobu S."/>
            <person name="Moriguchi Y."/>
            <person name="Ueno S."/>
            <person name="Kasahara M."/>
        </authorList>
    </citation>
    <scope>NUCLEOTIDE SEQUENCE</scope>
</reference>
<comment type="caution">
    <text evidence="1">The sequence shown here is derived from an EMBL/GenBank/DDBJ whole genome shotgun (WGS) entry which is preliminary data.</text>
</comment>
<keyword evidence="3" id="KW-1185">Reference proteome</keyword>